<evidence type="ECO:0000313" key="1">
    <source>
        <dbReference type="EMBL" id="MFC5730969.1"/>
    </source>
</evidence>
<proteinExistence type="predicted"/>
<name>A0ABW0ZN01_9ACTN</name>
<dbReference type="Proteomes" id="UP001596072">
    <property type="component" value="Unassembled WGS sequence"/>
</dbReference>
<organism evidence="1 2">
    <name type="scientific">Nocardioides vastitatis</name>
    <dbReference type="NCBI Taxonomy" id="2568655"/>
    <lineage>
        <taxon>Bacteria</taxon>
        <taxon>Bacillati</taxon>
        <taxon>Actinomycetota</taxon>
        <taxon>Actinomycetes</taxon>
        <taxon>Propionibacteriales</taxon>
        <taxon>Nocardioidaceae</taxon>
        <taxon>Nocardioides</taxon>
    </lineage>
</organism>
<protein>
    <recommendedName>
        <fullName evidence="3">DUF4878 domain-containing protein</fullName>
    </recommendedName>
</protein>
<sequence>MRPSSGWRRCVDSATSRLAIVVLLGLGLAACGGDRDGTAEDVATSFYAAIAGADGAAACHLLAPATRDELQQTTGKTCAEAILEEEVPEVTQPIDVQVYGTAGQVRFGTDTAFLAKFRDGWRVSAVGCTPSAGDRPYDCTVAGG</sequence>
<accession>A0ABW0ZN01</accession>
<dbReference type="PROSITE" id="PS51257">
    <property type="entry name" value="PROKAR_LIPOPROTEIN"/>
    <property type="match status" value="1"/>
</dbReference>
<evidence type="ECO:0000313" key="2">
    <source>
        <dbReference type="Proteomes" id="UP001596072"/>
    </source>
</evidence>
<dbReference type="RefSeq" id="WP_240769605.1">
    <property type="nucleotide sequence ID" value="NZ_JBHSNS010000011.1"/>
</dbReference>
<comment type="caution">
    <text evidence="1">The sequence shown here is derived from an EMBL/GenBank/DDBJ whole genome shotgun (WGS) entry which is preliminary data.</text>
</comment>
<keyword evidence="2" id="KW-1185">Reference proteome</keyword>
<gene>
    <name evidence="1" type="ORF">ACFPQB_18765</name>
</gene>
<reference evidence="2" key="1">
    <citation type="journal article" date="2019" name="Int. J. Syst. Evol. Microbiol.">
        <title>The Global Catalogue of Microorganisms (GCM) 10K type strain sequencing project: providing services to taxonomists for standard genome sequencing and annotation.</title>
        <authorList>
            <consortium name="The Broad Institute Genomics Platform"/>
            <consortium name="The Broad Institute Genome Sequencing Center for Infectious Disease"/>
            <person name="Wu L."/>
            <person name="Ma J."/>
        </authorList>
    </citation>
    <scope>NUCLEOTIDE SEQUENCE [LARGE SCALE GENOMIC DNA]</scope>
    <source>
        <strain evidence="2">YIM 94188</strain>
    </source>
</reference>
<dbReference type="EMBL" id="JBHSNS010000011">
    <property type="protein sequence ID" value="MFC5730969.1"/>
    <property type="molecule type" value="Genomic_DNA"/>
</dbReference>
<evidence type="ECO:0008006" key="3">
    <source>
        <dbReference type="Google" id="ProtNLM"/>
    </source>
</evidence>